<feature type="compositionally biased region" description="Polar residues" evidence="5">
    <location>
        <begin position="410"/>
        <end position="421"/>
    </location>
</feature>
<feature type="compositionally biased region" description="Basic and acidic residues" evidence="5">
    <location>
        <begin position="1620"/>
        <end position="1629"/>
    </location>
</feature>
<dbReference type="InterPro" id="IPR045055">
    <property type="entry name" value="DNA2/NAM7-like"/>
</dbReference>
<keyword evidence="4" id="KW-0067">ATP-binding</keyword>
<evidence type="ECO:0000256" key="1">
    <source>
        <dbReference type="ARBA" id="ARBA00022741"/>
    </source>
</evidence>
<evidence type="ECO:0000256" key="5">
    <source>
        <dbReference type="SAM" id="MobiDB-lite"/>
    </source>
</evidence>
<keyword evidence="3" id="KW-0347">Helicase</keyword>
<name>A0A433U3M0_ELYCH</name>
<feature type="compositionally biased region" description="Polar residues" evidence="5">
    <location>
        <begin position="281"/>
        <end position="302"/>
    </location>
</feature>
<dbReference type="OrthoDB" id="6513042at2759"/>
<dbReference type="InterPro" id="IPR047187">
    <property type="entry name" value="SF1_C_Upf1"/>
</dbReference>
<dbReference type="SUPFAM" id="SSF52540">
    <property type="entry name" value="P-loop containing nucleoside triphosphate hydrolases"/>
    <property type="match status" value="1"/>
</dbReference>
<protein>
    <recommendedName>
        <fullName evidence="6">AAA+ ATPase domain-containing protein</fullName>
    </recommendedName>
</protein>
<feature type="compositionally biased region" description="Polar residues" evidence="5">
    <location>
        <begin position="249"/>
        <end position="259"/>
    </location>
</feature>
<dbReference type="Pfam" id="PF13086">
    <property type="entry name" value="AAA_11"/>
    <property type="match status" value="1"/>
</dbReference>
<dbReference type="EMBL" id="RQTK01000084">
    <property type="protein sequence ID" value="RUS88405.1"/>
    <property type="molecule type" value="Genomic_DNA"/>
</dbReference>
<feature type="compositionally biased region" description="Basic and acidic residues" evidence="5">
    <location>
        <begin position="1191"/>
        <end position="1200"/>
    </location>
</feature>
<dbReference type="CDD" id="cd18042">
    <property type="entry name" value="DEXXQc_SETX"/>
    <property type="match status" value="1"/>
</dbReference>
<feature type="compositionally biased region" description="Acidic residues" evidence="5">
    <location>
        <begin position="1"/>
        <end position="13"/>
    </location>
</feature>
<dbReference type="STRING" id="188477.A0A433U3M0"/>
<feature type="compositionally biased region" description="Basic residues" evidence="5">
    <location>
        <begin position="1606"/>
        <end position="1619"/>
    </location>
</feature>
<feature type="compositionally biased region" description="Acidic residues" evidence="5">
    <location>
        <begin position="818"/>
        <end position="835"/>
    </location>
</feature>
<comment type="caution">
    <text evidence="7">The sequence shown here is derived from an EMBL/GenBank/DDBJ whole genome shotgun (WGS) entry which is preliminary data.</text>
</comment>
<evidence type="ECO:0000256" key="2">
    <source>
        <dbReference type="ARBA" id="ARBA00022801"/>
    </source>
</evidence>
<gene>
    <name evidence="7" type="ORF">EGW08_003861</name>
</gene>
<feature type="region of interest" description="Disordered" evidence="5">
    <location>
        <begin position="46"/>
        <end position="67"/>
    </location>
</feature>
<feature type="region of interest" description="Disordered" evidence="5">
    <location>
        <begin position="1173"/>
        <end position="1203"/>
    </location>
</feature>
<feature type="compositionally biased region" description="Polar residues" evidence="5">
    <location>
        <begin position="1320"/>
        <end position="1330"/>
    </location>
</feature>
<dbReference type="CDD" id="cd18808">
    <property type="entry name" value="SF1_C_Upf1"/>
    <property type="match status" value="1"/>
</dbReference>
<dbReference type="Gene3D" id="3.40.50.300">
    <property type="entry name" value="P-loop containing nucleotide triphosphate hydrolases"/>
    <property type="match status" value="2"/>
</dbReference>
<feature type="region of interest" description="Disordered" evidence="5">
    <location>
        <begin position="1051"/>
        <end position="1072"/>
    </location>
</feature>
<accession>A0A433U3M0</accession>
<dbReference type="Proteomes" id="UP000271974">
    <property type="component" value="Unassembled WGS sequence"/>
</dbReference>
<evidence type="ECO:0000259" key="6">
    <source>
        <dbReference type="SMART" id="SM00382"/>
    </source>
</evidence>
<feature type="compositionally biased region" description="Basic and acidic residues" evidence="5">
    <location>
        <begin position="1705"/>
        <end position="1717"/>
    </location>
</feature>
<reference evidence="7 8" key="1">
    <citation type="submission" date="2019-01" db="EMBL/GenBank/DDBJ databases">
        <title>A draft genome assembly of the solar-powered sea slug Elysia chlorotica.</title>
        <authorList>
            <person name="Cai H."/>
            <person name="Li Q."/>
            <person name="Fang X."/>
            <person name="Li J."/>
            <person name="Curtis N.E."/>
            <person name="Altenburger A."/>
            <person name="Shibata T."/>
            <person name="Feng M."/>
            <person name="Maeda T."/>
            <person name="Schwartz J.A."/>
            <person name="Shigenobu S."/>
            <person name="Lundholm N."/>
            <person name="Nishiyama T."/>
            <person name="Yang H."/>
            <person name="Hasebe M."/>
            <person name="Li S."/>
            <person name="Pierce S.K."/>
            <person name="Wang J."/>
        </authorList>
    </citation>
    <scope>NUCLEOTIDE SEQUENCE [LARGE SCALE GENOMIC DNA]</scope>
    <source>
        <strain evidence="7">EC2010</strain>
        <tissue evidence="7">Whole organism of an adult</tissue>
    </source>
</reference>
<feature type="region of interest" description="Disordered" evidence="5">
    <location>
        <begin position="1286"/>
        <end position="1362"/>
    </location>
</feature>
<dbReference type="InterPro" id="IPR003593">
    <property type="entry name" value="AAA+_ATPase"/>
</dbReference>
<feature type="region of interest" description="Disordered" evidence="5">
    <location>
        <begin position="1000"/>
        <end position="1020"/>
    </location>
</feature>
<sequence length="2720" mass="303538">MEGIIDESDDELPDPSMPDTQDPDVRVSSIEREEHLPVKTVNLASKSAAHGKDVVPESESCSSDADDMIFTPINPKNRVVNMEKNSTSRGVKKQEISKSNSNCLSKDQSKRLELPGQINIQTKTAGTFNCKRQPLLNFRPNSIVKLFRNSATETDCLSTTCVNVKKHNEHCDSSSDEGSDDSCSFFSQVSTMLEKKTKKDHVDKTLETARSESSTSRTHMTSSPNQGQQGKTDTSPVFLSRHMHKGTQRLHSSLDSTETAGDVGPSRTVRSDQSELELQKNSELPFSHTVSVSEPPQGSSSVIVKKESEDDDDNEKSASPFYQVADDGSLYVFDSEDEEIFLSQMIQHGSLESEDLEGKNDWDDDDDWLAQIECNEEHGCSDVETQRDNYFLTSKIGGEMDEEEDKPNDEISSFRWQQRSEGSFMKNNAMGGYQRDSVDDEDVSDNGRTEEEIQNSKLNHLQAECDISDDDLFNRETQCMQTDAEYESSLSSGHSKVIRKSSNSLDRDNIYKQSASSSDPYNIATQVITSDIDYDNKSRTQSLSRKGPPTCDFSKSKGGNTSKAVNYSAFDADPYSMSTQPLVYVSDDDDPFCVQTLVSEQPQYVDIAAIKNEQIDRRKIAVRNDSSDCDPYCAPTQPVVNPSSVCDSFGTETLASEAPHENNFQVNPASQTASQDPFNAKTQVKYFFSSSDDDELLLKHTLTSRAPRCTASNKQSRKPFLTGSLGSVYGQETQITDLDNCDLNEQYLQETQVVDGGNSSDEDLYDQTTQIIENYDGYDSYHHQDSRRKIDNKAKNGSDKKSQNHKNIHCPVKQDDSAVTDDSYDGDDSSGDESTDASCPELQDSTSSKLKGEKTSIKYVCASEKNNVKTKFMNNKVHQPTMSHKAFEFSRKDMPPFNSNHIKEDSEEDYNHPTQIIVSESSDAQESRNHQVVNLKAESETNSDDDFYMLPTQKLNPNPILQDDRPDQLPKYAHADNEIENFQVANEEDSDDVYNCQTQMASAEQKSPQPEGNLSSEKNHGLKDLDVVNCDDDDVYNLQTQICNSDQYIASGGSEKHSSSRNLNNKSTGQVKTHGFTNVDEDDVYCQPTQIVHNVPTSSSDSDVKELKVSSDIKHVPNVSTSQLTGFKVMKERFKNIFGGSLSQAVGKKEGPSNSSSLSSKCSRLQTVNASDELSDVVTNKQSSINESPTEDGRSFKPDKGIQNVAGSKSNLCDPLSGDTITKSNVLSFENNIKRNLFDRFNVKQVILQNDPSYQPRVIVKDFSAKLPQTIHDRKKNEMLREDEQVAIGKKRTKVDSQSEGAETKRQKTDRVKDGWLSVKASTNSMTVTNTEKRKREESGKEQASRSLNKRRKVNSSGDVNRLNNSIAAAKAALKSRCHSKKGEVSKGVKDRHSVRDNNHNFEDAVMPSTQDIMTLGLPIMDAVLPVNKLLLSKGLPSRELKKADKDLLGSDEQGAVVEMIDPDENKKDNLSKTSTKSDHRQDGRIQKPAHCQDGDVKSSSSNQNKSVRPPHRPFISREGHSVETFKVGSSANHPFQKQGSSGNPLSQGQESSAHDHPKKQGKSRKHSHSHVHSSKNPEHPVHNNESEKCSHKQSHSDKQKDSKKYPAHKKQEKYIHKHTCSDKRDGSSKNHAHKSHKSEKHSDSKNQSEKASKSDSSSKHPTHKQGKYVKDTHDQAPNKALTKYPSSRPNESMKTKHIKVNLGSKEKSSEKHHAGEQVKTLKPPVHVQSESVKTSAHGENKSVMHCALKEDQHDKLVIYEQEDILDSAPKSNHFPEFSADEENDCASASLNRQVLSAQNVPASKPAGPERQKDNISSFCQGLNTHGGEQPSVNLPLTNSNKPSLILPAPTKNIMIKSSHVDAPGASHAPPVFPGMMAPHRGILKKPMDKITTGAHPQDRRVIFKENSVWSSRTPDKMPNQFRASNQIHQSVPRKAPSAPGHIGNFKTDMIQSLLRWNPSWLEEQRKFQFVKKDPPPVLGEGKSNWQLLQGLRLYYNSPVEYAKITSNLLKLELWEGMFNKWCAEEKNRTSSNEMKNIYLRLVQSENEPAPNGCSIGICQVEGFCSDPSFILFPGDVLILRAKNDNKKTTNGHSVKQQFACVTSFRRINQERLGHETKRDISSHVVAFDLKLETKIQLLSSTKGSLIAVKLCSVTSDERQIEVLNSVQHNQFMKQLIADPKLSKHIFYHHYLDQTIPSLNREQAKAVCTIKDAVHRSGDKVFILQGPPGTGKSHTIMVLIYEILRGSAFKKRICLATPSNAAVDELAQRIINLSQKNQRAGNPGIKMIRIGKENIDHNIRPYSLKNKTEKQALLVAQSRLPESVKAEIKFYGDKIQHLESQVGKVGAAEGAAVEAELHKIRKKLQNLQAQPNGRDNSYAERLVLQESHVICGTLSSFGQPRLHSTISSLDAGEPFGCIIVDEATQAKEVECLIPLQFNCRKVVLVGDQKQLQPTVLSRKAQEKELSRSLFTRLHMCLTQRDTGEGGDGSSSTPVLSLCRQYRMADAILKFPNEAFYGKKLFTDETVQAKRNSNPYKLAQYLVFDIADSIEQEGNAAESMSTTNPIEAECTGVLCSFVNDAIRRTADRQNRIVCQERIGVISPYRMQKKEIERQLQKRNLRKIAVETVDAFQGQEKDVIIMSCVRAQSNPSTVGFLAEQERMNVSLTRARQALYILGHFNTLKRDPLWRALYQDAMERGVLVSVPSARNFSSIARIEIDLS</sequence>
<feature type="compositionally biased region" description="Polar residues" evidence="5">
    <location>
        <begin position="1531"/>
        <end position="1552"/>
    </location>
</feature>
<feature type="region of interest" description="Disordered" evidence="5">
    <location>
        <begin position="1374"/>
        <end position="1403"/>
    </location>
</feature>
<feature type="region of interest" description="Disordered" evidence="5">
    <location>
        <begin position="791"/>
        <end position="850"/>
    </location>
</feature>
<evidence type="ECO:0000313" key="8">
    <source>
        <dbReference type="Proteomes" id="UP000271974"/>
    </source>
</evidence>
<evidence type="ECO:0000313" key="7">
    <source>
        <dbReference type="EMBL" id="RUS88405.1"/>
    </source>
</evidence>
<feature type="compositionally biased region" description="Basic and acidic residues" evidence="5">
    <location>
        <begin position="269"/>
        <end position="280"/>
    </location>
</feature>
<feature type="compositionally biased region" description="Basic residues" evidence="5">
    <location>
        <begin position="1631"/>
        <end position="1640"/>
    </location>
</feature>
<feature type="compositionally biased region" description="Basic and acidic residues" evidence="5">
    <location>
        <begin position="1294"/>
        <end position="1314"/>
    </location>
</feature>
<feature type="compositionally biased region" description="Basic and acidic residues" evidence="5">
    <location>
        <begin position="1464"/>
        <end position="1497"/>
    </location>
</feature>
<dbReference type="FunFam" id="3.40.50.300:FF:000326">
    <property type="entry name" value="P-loop containing nucleoside triphosphate hydrolase"/>
    <property type="match status" value="1"/>
</dbReference>
<feature type="compositionally biased region" description="Basic residues" evidence="5">
    <location>
        <begin position="1557"/>
        <end position="1574"/>
    </location>
</feature>
<feature type="compositionally biased region" description="Polar residues" evidence="5">
    <location>
        <begin position="1173"/>
        <end position="1188"/>
    </location>
</feature>
<feature type="compositionally biased region" description="Basic and acidic residues" evidence="5">
    <location>
        <begin position="194"/>
        <end position="210"/>
    </location>
</feature>
<feature type="region of interest" description="Disordered" evidence="5">
    <location>
        <begin position="1"/>
        <end position="33"/>
    </location>
</feature>
<feature type="region of interest" description="Disordered" evidence="5">
    <location>
        <begin position="194"/>
        <end position="320"/>
    </location>
</feature>
<dbReference type="InterPro" id="IPR041679">
    <property type="entry name" value="DNA2/NAM7-like_C"/>
</dbReference>
<feature type="region of interest" description="Disordered" evidence="5">
    <location>
        <begin position="1454"/>
        <end position="1518"/>
    </location>
</feature>
<keyword evidence="1" id="KW-0547">Nucleotide-binding</keyword>
<feature type="compositionally biased region" description="Low complexity" evidence="5">
    <location>
        <begin position="1498"/>
        <end position="1508"/>
    </location>
</feature>
<feature type="region of interest" description="Disordered" evidence="5">
    <location>
        <begin position="397"/>
        <end position="457"/>
    </location>
</feature>
<feature type="compositionally biased region" description="Polar residues" evidence="5">
    <location>
        <begin position="1060"/>
        <end position="1071"/>
    </location>
</feature>
<dbReference type="GO" id="GO:0004386">
    <property type="term" value="F:helicase activity"/>
    <property type="evidence" value="ECO:0007669"/>
    <property type="project" value="UniProtKB-KW"/>
</dbReference>
<feature type="compositionally biased region" description="Basic and acidic residues" evidence="5">
    <location>
        <begin position="1381"/>
        <end position="1403"/>
    </location>
</feature>
<keyword evidence="2" id="KW-0378">Hydrolase</keyword>
<dbReference type="GO" id="GO:0016604">
    <property type="term" value="C:nuclear body"/>
    <property type="evidence" value="ECO:0007669"/>
    <property type="project" value="TreeGrafter"/>
</dbReference>
<dbReference type="GO" id="GO:0016787">
    <property type="term" value="F:hydrolase activity"/>
    <property type="evidence" value="ECO:0007669"/>
    <property type="project" value="UniProtKB-KW"/>
</dbReference>
<feature type="region of interest" description="Disordered" evidence="5">
    <location>
        <begin position="538"/>
        <end position="559"/>
    </location>
</feature>
<dbReference type="PANTHER" id="PTHR10887:SF495">
    <property type="entry name" value="HELICASE SENATAXIN ISOFORM X1-RELATED"/>
    <property type="match status" value="1"/>
</dbReference>
<evidence type="ECO:0000256" key="4">
    <source>
        <dbReference type="ARBA" id="ARBA00022840"/>
    </source>
</evidence>
<feature type="domain" description="AAA+ ATPase" evidence="6">
    <location>
        <begin position="2218"/>
        <end position="2514"/>
    </location>
</feature>
<organism evidence="7 8">
    <name type="scientific">Elysia chlorotica</name>
    <name type="common">Eastern emerald elysia</name>
    <name type="synonym">Sea slug</name>
    <dbReference type="NCBI Taxonomy" id="188477"/>
    <lineage>
        <taxon>Eukaryota</taxon>
        <taxon>Metazoa</taxon>
        <taxon>Spiralia</taxon>
        <taxon>Lophotrochozoa</taxon>
        <taxon>Mollusca</taxon>
        <taxon>Gastropoda</taxon>
        <taxon>Heterobranchia</taxon>
        <taxon>Euthyneura</taxon>
        <taxon>Panpulmonata</taxon>
        <taxon>Sacoglossa</taxon>
        <taxon>Placobranchoidea</taxon>
        <taxon>Plakobranchidae</taxon>
        <taxon>Elysia</taxon>
    </lineage>
</organism>
<dbReference type="InterPro" id="IPR041677">
    <property type="entry name" value="DNA2/NAM7_AAA_11"/>
</dbReference>
<dbReference type="InterPro" id="IPR027417">
    <property type="entry name" value="P-loop_NTPase"/>
</dbReference>
<dbReference type="PANTHER" id="PTHR10887">
    <property type="entry name" value="DNA2/NAM7 HELICASE FAMILY"/>
    <property type="match status" value="1"/>
</dbReference>
<dbReference type="Pfam" id="PF13087">
    <property type="entry name" value="AAA_12"/>
    <property type="match status" value="1"/>
</dbReference>
<feature type="compositionally biased region" description="Polar residues" evidence="5">
    <location>
        <begin position="1000"/>
        <end position="1016"/>
    </location>
</feature>
<feature type="compositionally biased region" description="Polar residues" evidence="5">
    <location>
        <begin position="219"/>
        <end position="237"/>
    </location>
</feature>
<dbReference type="SMART" id="SM00382">
    <property type="entry name" value="AAA"/>
    <property type="match status" value="1"/>
</dbReference>
<dbReference type="GO" id="GO:0001147">
    <property type="term" value="F:transcription termination site sequence-specific DNA binding"/>
    <property type="evidence" value="ECO:0007669"/>
    <property type="project" value="TreeGrafter"/>
</dbReference>
<feature type="compositionally biased region" description="Basic and acidic residues" evidence="5">
    <location>
        <begin position="1331"/>
        <end position="1344"/>
    </location>
</feature>
<feature type="compositionally biased region" description="Basic and acidic residues" evidence="5">
    <location>
        <begin position="23"/>
        <end position="33"/>
    </location>
</feature>
<dbReference type="GO" id="GO:0006369">
    <property type="term" value="P:termination of RNA polymerase II transcription"/>
    <property type="evidence" value="ECO:0007669"/>
    <property type="project" value="TreeGrafter"/>
</dbReference>
<keyword evidence="8" id="KW-1185">Reference proteome</keyword>
<dbReference type="GO" id="GO:0005524">
    <property type="term" value="F:ATP binding"/>
    <property type="evidence" value="ECO:0007669"/>
    <property type="project" value="UniProtKB-KW"/>
</dbReference>
<evidence type="ECO:0000256" key="3">
    <source>
        <dbReference type="ARBA" id="ARBA00022806"/>
    </source>
</evidence>
<feature type="compositionally biased region" description="Basic and acidic residues" evidence="5">
    <location>
        <begin position="791"/>
        <end position="802"/>
    </location>
</feature>
<feature type="region of interest" description="Disordered" evidence="5">
    <location>
        <begin position="1531"/>
        <end position="1740"/>
    </location>
</feature>
<feature type="compositionally biased region" description="Basic and acidic residues" evidence="5">
    <location>
        <begin position="1576"/>
        <end position="1605"/>
    </location>
</feature>
<proteinExistence type="predicted"/>
<dbReference type="GO" id="GO:0005694">
    <property type="term" value="C:chromosome"/>
    <property type="evidence" value="ECO:0007669"/>
    <property type="project" value="UniProtKB-ARBA"/>
</dbReference>
<feature type="compositionally biased region" description="Basic and acidic residues" evidence="5">
    <location>
        <begin position="1641"/>
        <end position="1659"/>
    </location>
</feature>